<feature type="domain" description="Mur ligase central" evidence="17">
    <location>
        <begin position="94"/>
        <end position="255"/>
    </location>
</feature>
<keyword evidence="10" id="KW-0573">Peptidoglycan synthesis</keyword>
<dbReference type="InterPro" id="IPR004101">
    <property type="entry name" value="Mur_ligase_C"/>
</dbReference>
<evidence type="ECO:0000313" key="19">
    <source>
        <dbReference type="Proteomes" id="UP000231098"/>
    </source>
</evidence>
<evidence type="ECO:0000256" key="11">
    <source>
        <dbReference type="ARBA" id="ARBA00023306"/>
    </source>
</evidence>
<evidence type="ECO:0000259" key="17">
    <source>
        <dbReference type="Pfam" id="PF08245"/>
    </source>
</evidence>
<dbReference type="Gene3D" id="3.90.190.20">
    <property type="entry name" value="Mur ligase, C-terminal domain"/>
    <property type="match status" value="1"/>
</dbReference>
<dbReference type="GO" id="GO:0008763">
    <property type="term" value="F:UDP-N-acetylmuramate-L-alanine ligase activity"/>
    <property type="evidence" value="ECO:0007669"/>
    <property type="project" value="UniProtKB-UniRule"/>
</dbReference>
<keyword evidence="5 18" id="KW-0436">Ligase</keyword>
<evidence type="ECO:0000256" key="9">
    <source>
        <dbReference type="ARBA" id="ARBA00022960"/>
    </source>
</evidence>
<dbReference type="InterPro" id="IPR050061">
    <property type="entry name" value="MurCDEF_pg_biosynth"/>
</dbReference>
<evidence type="ECO:0000256" key="10">
    <source>
        <dbReference type="ARBA" id="ARBA00022984"/>
    </source>
</evidence>
<evidence type="ECO:0000256" key="6">
    <source>
        <dbReference type="ARBA" id="ARBA00022618"/>
    </source>
</evidence>
<dbReference type="InterPro" id="IPR013221">
    <property type="entry name" value="Mur_ligase_cen"/>
</dbReference>
<evidence type="ECO:0000256" key="1">
    <source>
        <dbReference type="ARBA" id="ARBA00004496"/>
    </source>
</evidence>
<evidence type="ECO:0000256" key="2">
    <source>
        <dbReference type="ARBA" id="ARBA00004752"/>
    </source>
</evidence>
<gene>
    <name evidence="18" type="primary">murC</name>
    <name evidence="18" type="ORF">COT51_02335</name>
</gene>
<dbReference type="EMBL" id="PEYV01000038">
    <property type="protein sequence ID" value="PIS21517.1"/>
    <property type="molecule type" value="Genomic_DNA"/>
</dbReference>
<dbReference type="GO" id="GO:0005737">
    <property type="term" value="C:cytoplasm"/>
    <property type="evidence" value="ECO:0007669"/>
    <property type="project" value="UniProtKB-SubCell"/>
</dbReference>
<dbReference type="GO" id="GO:0051301">
    <property type="term" value="P:cell division"/>
    <property type="evidence" value="ECO:0007669"/>
    <property type="project" value="UniProtKB-KW"/>
</dbReference>
<dbReference type="Proteomes" id="UP000231098">
    <property type="component" value="Unassembled WGS sequence"/>
</dbReference>
<dbReference type="NCBIfam" id="TIGR01082">
    <property type="entry name" value="murC"/>
    <property type="match status" value="1"/>
</dbReference>
<keyword evidence="6" id="KW-0132">Cell division</keyword>
<evidence type="ECO:0000256" key="5">
    <source>
        <dbReference type="ARBA" id="ARBA00022598"/>
    </source>
</evidence>
<dbReference type="GO" id="GO:0005524">
    <property type="term" value="F:ATP binding"/>
    <property type="evidence" value="ECO:0007669"/>
    <property type="project" value="UniProtKB-KW"/>
</dbReference>
<evidence type="ECO:0000256" key="4">
    <source>
        <dbReference type="ARBA" id="ARBA00022490"/>
    </source>
</evidence>
<dbReference type="InterPro" id="IPR000713">
    <property type="entry name" value="Mur_ligase_N"/>
</dbReference>
<evidence type="ECO:0000259" key="15">
    <source>
        <dbReference type="Pfam" id="PF01225"/>
    </source>
</evidence>
<dbReference type="GO" id="GO:0071555">
    <property type="term" value="P:cell wall organization"/>
    <property type="evidence" value="ECO:0007669"/>
    <property type="project" value="UniProtKB-KW"/>
</dbReference>
<evidence type="ECO:0000256" key="14">
    <source>
        <dbReference type="NCBIfam" id="TIGR01082"/>
    </source>
</evidence>
<dbReference type="UniPathway" id="UPA00219"/>
<dbReference type="InterPro" id="IPR036615">
    <property type="entry name" value="Mur_ligase_C_dom_sf"/>
</dbReference>
<dbReference type="InterPro" id="IPR005758">
    <property type="entry name" value="UDP-N-AcMur_Ala_ligase_MurC"/>
</dbReference>
<dbReference type="PANTHER" id="PTHR43445:SF3">
    <property type="entry name" value="UDP-N-ACETYLMURAMATE--L-ALANINE LIGASE"/>
    <property type="match status" value="1"/>
</dbReference>
<dbReference type="Pfam" id="PF02875">
    <property type="entry name" value="Mur_ligase_C"/>
    <property type="match status" value="1"/>
</dbReference>
<dbReference type="SUPFAM" id="SSF53244">
    <property type="entry name" value="MurD-like peptide ligases, peptide-binding domain"/>
    <property type="match status" value="1"/>
</dbReference>
<dbReference type="GO" id="GO:0008360">
    <property type="term" value="P:regulation of cell shape"/>
    <property type="evidence" value="ECO:0007669"/>
    <property type="project" value="UniProtKB-KW"/>
</dbReference>
<dbReference type="Pfam" id="PF01225">
    <property type="entry name" value="Mur_ligase"/>
    <property type="match status" value="1"/>
</dbReference>
<evidence type="ECO:0000256" key="3">
    <source>
        <dbReference type="ARBA" id="ARBA00012211"/>
    </source>
</evidence>
<dbReference type="InterPro" id="IPR036565">
    <property type="entry name" value="Mur-like_cat_sf"/>
</dbReference>
<reference evidence="19" key="1">
    <citation type="submission" date="2017-09" db="EMBL/GenBank/DDBJ databases">
        <title>Depth-based differentiation of microbial function through sediment-hosted aquifers and enrichment of novel symbionts in the deep terrestrial subsurface.</title>
        <authorList>
            <person name="Probst A.J."/>
            <person name="Ladd B."/>
            <person name="Jarett J.K."/>
            <person name="Geller-Mcgrath D.E."/>
            <person name="Sieber C.M.K."/>
            <person name="Emerson J.B."/>
            <person name="Anantharaman K."/>
            <person name="Thomas B.C."/>
            <person name="Malmstrom R."/>
            <person name="Stieglmeier M."/>
            <person name="Klingl A."/>
            <person name="Woyke T."/>
            <person name="Ryan C.M."/>
            <person name="Banfield J.F."/>
        </authorList>
    </citation>
    <scope>NUCLEOTIDE SEQUENCE [LARGE SCALE GENOMIC DNA]</scope>
</reference>
<comment type="catalytic activity">
    <reaction evidence="13">
        <text>UDP-N-acetyl-alpha-D-muramate + L-alanine + ATP = UDP-N-acetyl-alpha-D-muramoyl-L-alanine + ADP + phosphate + H(+)</text>
        <dbReference type="Rhea" id="RHEA:23372"/>
        <dbReference type="ChEBI" id="CHEBI:15378"/>
        <dbReference type="ChEBI" id="CHEBI:30616"/>
        <dbReference type="ChEBI" id="CHEBI:43474"/>
        <dbReference type="ChEBI" id="CHEBI:57972"/>
        <dbReference type="ChEBI" id="CHEBI:70757"/>
        <dbReference type="ChEBI" id="CHEBI:83898"/>
        <dbReference type="ChEBI" id="CHEBI:456216"/>
        <dbReference type="EC" id="6.3.2.8"/>
    </reaction>
</comment>
<keyword evidence="11" id="KW-0131">Cell cycle</keyword>
<proteinExistence type="predicted"/>
<evidence type="ECO:0000256" key="13">
    <source>
        <dbReference type="ARBA" id="ARBA00047833"/>
    </source>
</evidence>
<organism evidence="18 19">
    <name type="scientific">candidate division WWE3 bacterium CG08_land_8_20_14_0_20_41_15</name>
    <dbReference type="NCBI Taxonomy" id="1975086"/>
    <lineage>
        <taxon>Bacteria</taxon>
        <taxon>Katanobacteria</taxon>
    </lineage>
</organism>
<evidence type="ECO:0000259" key="16">
    <source>
        <dbReference type="Pfam" id="PF02875"/>
    </source>
</evidence>
<name>A0A2H0X9B1_UNCKA</name>
<evidence type="ECO:0000256" key="12">
    <source>
        <dbReference type="ARBA" id="ARBA00023316"/>
    </source>
</evidence>
<protein>
    <recommendedName>
        <fullName evidence="3 14">UDP-N-acetylmuramate--L-alanine ligase</fullName>
        <ecNumber evidence="3 14">6.3.2.8</ecNumber>
    </recommendedName>
</protein>
<comment type="subcellular location">
    <subcellularLocation>
        <location evidence="1">Cytoplasm</location>
    </subcellularLocation>
</comment>
<dbReference type="PANTHER" id="PTHR43445">
    <property type="entry name" value="UDP-N-ACETYLMURAMATE--L-ALANINE LIGASE-RELATED"/>
    <property type="match status" value="1"/>
</dbReference>
<keyword evidence="4" id="KW-0963">Cytoplasm</keyword>
<dbReference type="AlphaFoldDB" id="A0A2H0X9B1"/>
<dbReference type="Gene3D" id="3.40.50.720">
    <property type="entry name" value="NAD(P)-binding Rossmann-like Domain"/>
    <property type="match status" value="1"/>
</dbReference>
<accession>A0A2H0X9B1</accession>
<dbReference type="Pfam" id="PF08245">
    <property type="entry name" value="Mur_ligase_M"/>
    <property type="match status" value="1"/>
</dbReference>
<keyword evidence="7" id="KW-0547">Nucleotide-binding</keyword>
<keyword evidence="9" id="KW-0133">Cell shape</keyword>
<keyword evidence="12" id="KW-0961">Cell wall biogenesis/degradation</keyword>
<sequence length="426" mass="46995">MWYHLIGISGVSMRAIAQILRKQGNKVSGSDLKLSGHSAKNIIDGIDAVVYTSAVTPESAGWVEIEAAKKKNIKLIKRGEMLADIVKDYNVIAISGTPGKTTTTSMIGLALIKAGLDPLVIVGEEVANLGGTVRFGEGKWAVVEACEYDRNFLYLLPAITVITNIEEEHLDHYPGGLPDIEATFAKFASQTVNGGKIIVCGDDKNALDAVGQIKSDKIKIIKYGLDKTNDVNNLPFKLFLPGDHNRRNTLATIAVAAELNINSEIVEQAVKNFRGANRRFQIKGEKNGVFVIDDYGHHPTEIAALLSGVKEKYPNKKIMTVFWPHQYKRTKVFLDKFPGAFVNADKVIIKEIFFVPGRDTKLDVSGRDIVNLINNDVKGKAKFLNDDKKIVNYLEDNLTSDWVLVTVGIPPVYKIADDYLNNKQKN</sequence>
<dbReference type="EC" id="6.3.2.8" evidence="3 14"/>
<keyword evidence="8" id="KW-0067">ATP-binding</keyword>
<evidence type="ECO:0000256" key="8">
    <source>
        <dbReference type="ARBA" id="ARBA00022840"/>
    </source>
</evidence>
<dbReference type="Gene3D" id="3.40.1190.10">
    <property type="entry name" value="Mur-like, catalytic domain"/>
    <property type="match status" value="1"/>
</dbReference>
<dbReference type="SUPFAM" id="SSF53623">
    <property type="entry name" value="MurD-like peptide ligases, catalytic domain"/>
    <property type="match status" value="1"/>
</dbReference>
<feature type="domain" description="Mur ligase C-terminal" evidence="16">
    <location>
        <begin position="278"/>
        <end position="406"/>
    </location>
</feature>
<evidence type="ECO:0000313" key="18">
    <source>
        <dbReference type="EMBL" id="PIS21517.1"/>
    </source>
</evidence>
<dbReference type="SUPFAM" id="SSF51984">
    <property type="entry name" value="MurCD N-terminal domain"/>
    <property type="match status" value="1"/>
</dbReference>
<comment type="pathway">
    <text evidence="2">Cell wall biogenesis; peptidoglycan biosynthesis.</text>
</comment>
<dbReference type="GO" id="GO:0009252">
    <property type="term" value="P:peptidoglycan biosynthetic process"/>
    <property type="evidence" value="ECO:0007669"/>
    <property type="project" value="UniProtKB-UniRule"/>
</dbReference>
<comment type="caution">
    <text evidence="18">The sequence shown here is derived from an EMBL/GenBank/DDBJ whole genome shotgun (WGS) entry which is preliminary data.</text>
</comment>
<feature type="domain" description="Mur ligase N-terminal catalytic" evidence="15">
    <location>
        <begin position="3"/>
        <end position="89"/>
    </location>
</feature>
<evidence type="ECO:0000256" key="7">
    <source>
        <dbReference type="ARBA" id="ARBA00022741"/>
    </source>
</evidence>